<dbReference type="RefSeq" id="XP_022316414.1">
    <property type="nucleotide sequence ID" value="XM_022460706.1"/>
</dbReference>
<dbReference type="OrthoDB" id="8068875at2759"/>
<evidence type="ECO:0000313" key="4">
    <source>
        <dbReference type="Proteomes" id="UP000694844"/>
    </source>
</evidence>
<dbReference type="InterPro" id="IPR027417">
    <property type="entry name" value="P-loop_NTPase"/>
</dbReference>
<reference evidence="5" key="1">
    <citation type="submission" date="2025-08" db="UniProtKB">
        <authorList>
            <consortium name="RefSeq"/>
        </authorList>
    </citation>
    <scope>IDENTIFICATION</scope>
    <source>
        <tissue evidence="5">Whole sample</tissue>
    </source>
</reference>
<feature type="region of interest" description="Disordered" evidence="1">
    <location>
        <begin position="406"/>
        <end position="437"/>
    </location>
</feature>
<dbReference type="PANTHER" id="PTHR15723:SF0">
    <property type="entry name" value="CARBOHYDRATE SULFOTRANSFERASE 15"/>
    <property type="match status" value="1"/>
</dbReference>
<proteinExistence type="predicted"/>
<dbReference type="InterPro" id="IPR000863">
    <property type="entry name" value="Sulfotransferase_dom"/>
</dbReference>
<dbReference type="GO" id="GO:0050659">
    <property type="term" value="F:N-acetylgalactosamine 4-sulfate 6-O-sulfotransferase activity"/>
    <property type="evidence" value="ECO:0007669"/>
    <property type="project" value="TreeGrafter"/>
</dbReference>
<name>A0A8B8CMJ7_CRAVI</name>
<keyword evidence="4" id="KW-1185">Reference proteome</keyword>
<protein>
    <submittedName>
        <fullName evidence="5">Carbohydrate sulfotransferase 15-like isoform X1</fullName>
    </submittedName>
</protein>
<dbReference type="Pfam" id="PF00685">
    <property type="entry name" value="Sulfotransfer_1"/>
    <property type="match status" value="1"/>
</dbReference>
<dbReference type="SUPFAM" id="SSF52540">
    <property type="entry name" value="P-loop containing nucleoside triphosphate hydrolases"/>
    <property type="match status" value="1"/>
</dbReference>
<dbReference type="PANTHER" id="PTHR15723">
    <property type="entry name" value="CARBOHYDRATE SULFOTRANSFERASE 15"/>
    <property type="match status" value="1"/>
</dbReference>
<dbReference type="GO" id="GO:0019319">
    <property type="term" value="P:hexose biosynthetic process"/>
    <property type="evidence" value="ECO:0007669"/>
    <property type="project" value="TreeGrafter"/>
</dbReference>
<accession>A0A8B8CMJ7</accession>
<dbReference type="GeneID" id="111120059"/>
<evidence type="ECO:0000313" key="5">
    <source>
        <dbReference type="RefSeq" id="XP_022316414.1"/>
    </source>
</evidence>
<evidence type="ECO:0000256" key="2">
    <source>
        <dbReference type="SAM" id="SignalP"/>
    </source>
</evidence>
<dbReference type="KEGG" id="cvn:111120059"/>
<evidence type="ECO:0000259" key="3">
    <source>
        <dbReference type="Pfam" id="PF00685"/>
    </source>
</evidence>
<feature type="signal peptide" evidence="2">
    <location>
        <begin position="1"/>
        <end position="28"/>
    </location>
</feature>
<dbReference type="InterPro" id="IPR052654">
    <property type="entry name" value="CS_Sulfotransferase"/>
</dbReference>
<organism evidence="4 5">
    <name type="scientific">Crassostrea virginica</name>
    <name type="common">Eastern oyster</name>
    <dbReference type="NCBI Taxonomy" id="6565"/>
    <lineage>
        <taxon>Eukaryota</taxon>
        <taxon>Metazoa</taxon>
        <taxon>Spiralia</taxon>
        <taxon>Lophotrochozoa</taxon>
        <taxon>Mollusca</taxon>
        <taxon>Bivalvia</taxon>
        <taxon>Autobranchia</taxon>
        <taxon>Pteriomorphia</taxon>
        <taxon>Ostreida</taxon>
        <taxon>Ostreoidea</taxon>
        <taxon>Ostreidae</taxon>
        <taxon>Crassostrea</taxon>
    </lineage>
</organism>
<keyword evidence="2" id="KW-0732">Signal</keyword>
<dbReference type="AlphaFoldDB" id="A0A8B8CMJ7"/>
<gene>
    <name evidence="5" type="primary">LOC111120059</name>
</gene>
<sequence>MPNFKCAQFGACVLLIVLLTSLQLYVKDQTLETRIRRVRHAPVRIPSPVREYNTTLCPKGRPKPKLDDILCMAPFNYSTLHKNPCWTAVNGNLKCLPYFQVIGMDKCGTTDLFARISRHPDVVPNAKDKETMWWSWERYGYWLWSAKAKITFLPNYISYFANLAQKLNHSTQGKGKTRLITGDGTPMDMWDFRGWKMIPQNRGLQEPKYLTPHLIQHINPGVKLIVLLRNPADRLYSDYYFIDNGERVKNRTTFHLAVVKAINVLKNCQRHMTLRSCLFDFKINEDLVKRKTRVHLGFYAAYLQEWLSVFPRDQILVMRTEDYSANTTLLMRRVFDFLDLRHLEEEELKKLNITTPKRVHVTKYKLGKEPMMTKTRAMLDDFYRSDTEKLSRLLNDEQYLWKGSGNDSGIVGDSTTQSNNTDEYFSHQQIETSKSSS</sequence>
<feature type="domain" description="Sulfotransferase" evidence="3">
    <location>
        <begin position="101"/>
        <end position="364"/>
    </location>
</feature>
<feature type="chain" id="PRO_5034821391" evidence="2">
    <location>
        <begin position="29"/>
        <end position="437"/>
    </location>
</feature>
<dbReference type="Proteomes" id="UP000694844">
    <property type="component" value="Chromosome 2"/>
</dbReference>
<evidence type="ECO:0000256" key="1">
    <source>
        <dbReference type="SAM" id="MobiDB-lite"/>
    </source>
</evidence>
<feature type="compositionally biased region" description="Polar residues" evidence="1">
    <location>
        <begin position="413"/>
        <end position="437"/>
    </location>
</feature>
<dbReference type="Gene3D" id="3.40.50.300">
    <property type="entry name" value="P-loop containing nucleotide triphosphate hydrolases"/>
    <property type="match status" value="1"/>
</dbReference>